<dbReference type="GeneID" id="88808265"/>
<evidence type="ECO:0000259" key="7">
    <source>
        <dbReference type="PROSITE" id="PS51736"/>
    </source>
</evidence>
<name>A0A1Q5TH94_9GAMM</name>
<feature type="active site" description="O-(5'-phospho-DNA)-serine intermediate" evidence="6">
    <location>
        <position position="9"/>
    </location>
</feature>
<comment type="caution">
    <text evidence="8">The sequence shown here is derived from an EMBL/GenBank/DDBJ whole genome shotgun (WGS) entry which is preliminary data.</text>
</comment>
<dbReference type="Pfam" id="PF02796">
    <property type="entry name" value="HTH_7"/>
    <property type="match status" value="1"/>
</dbReference>
<gene>
    <name evidence="8" type="ORF">Xentx_03597</name>
</gene>
<dbReference type="Gene3D" id="3.40.50.1390">
    <property type="entry name" value="Resolvase, N-terminal catalytic domain"/>
    <property type="match status" value="1"/>
</dbReference>
<keyword evidence="4" id="KW-0238">DNA-binding</keyword>
<evidence type="ECO:0000256" key="6">
    <source>
        <dbReference type="PIRSR" id="PIRSR606118-50"/>
    </source>
</evidence>
<dbReference type="Proteomes" id="UP000186277">
    <property type="component" value="Unassembled WGS sequence"/>
</dbReference>
<protein>
    <submittedName>
        <fullName evidence="8">Putative DNA invertase</fullName>
    </submittedName>
</protein>
<dbReference type="InterPro" id="IPR006120">
    <property type="entry name" value="Resolvase_HTH_dom"/>
</dbReference>
<evidence type="ECO:0000256" key="3">
    <source>
        <dbReference type="ARBA" id="ARBA00023100"/>
    </source>
</evidence>
<sequence>MKFGYARISTHEQNADLQLDQLRQAGCEEIFCETASGIKAARPVLEQLLSKMRPGDVIVIWKLDRLGRSLRHLIELVNQLMEKGVGLKSLHDPVDTTNAQGRLVFNIFASLAEFERDLIVERTQAGLTAARARGRSGGRPPGLNEKAKKKAIAAEALYIKGELSVNEIAENLGISKVTLYRYLRYRGVTIGCKNSLM</sequence>
<evidence type="ECO:0000256" key="1">
    <source>
        <dbReference type="ARBA" id="ARBA00009913"/>
    </source>
</evidence>
<evidence type="ECO:0000256" key="5">
    <source>
        <dbReference type="ARBA" id="ARBA00023172"/>
    </source>
</evidence>
<dbReference type="Pfam" id="PF00239">
    <property type="entry name" value="Resolvase"/>
    <property type="match status" value="1"/>
</dbReference>
<dbReference type="GO" id="GO:0015074">
    <property type="term" value="P:DNA integration"/>
    <property type="evidence" value="ECO:0007669"/>
    <property type="project" value="UniProtKB-KW"/>
</dbReference>
<dbReference type="PANTHER" id="PTHR30461:SF2">
    <property type="entry name" value="SERINE RECOMBINASE PINE-RELATED"/>
    <property type="match status" value="1"/>
</dbReference>
<reference evidence="8 9" key="1">
    <citation type="submission" date="2016-09" db="EMBL/GenBank/DDBJ databases">
        <title>Xenorhabdus thuongxuanensis sp. nov. and Xenorhabdus eapokensis sp. nov., isolated from Steinernema species.</title>
        <authorList>
            <person name="Kaempfer P."/>
            <person name="Tobias N.J."/>
            <person name="Phan Ke L."/>
            <person name="Bode H.B."/>
            <person name="Glaeser S.P."/>
        </authorList>
    </citation>
    <scope>NUCLEOTIDE SEQUENCE [LARGE SCALE GENOMIC DNA]</scope>
    <source>
        <strain evidence="8 9">30TX1</strain>
    </source>
</reference>
<dbReference type="SUPFAM" id="SSF53041">
    <property type="entry name" value="Resolvase-like"/>
    <property type="match status" value="1"/>
</dbReference>
<evidence type="ECO:0000313" key="8">
    <source>
        <dbReference type="EMBL" id="OKO99582.1"/>
    </source>
</evidence>
<evidence type="ECO:0000256" key="2">
    <source>
        <dbReference type="ARBA" id="ARBA00022908"/>
    </source>
</evidence>
<dbReference type="GO" id="GO:0000150">
    <property type="term" value="F:DNA strand exchange activity"/>
    <property type="evidence" value="ECO:0007669"/>
    <property type="project" value="UniProtKB-KW"/>
</dbReference>
<proteinExistence type="inferred from homology"/>
<dbReference type="CDD" id="cd03768">
    <property type="entry name" value="SR_ResInv"/>
    <property type="match status" value="1"/>
</dbReference>
<comment type="similarity">
    <text evidence="1">Belongs to the site-specific recombinase resolvase family.</text>
</comment>
<dbReference type="InterPro" id="IPR050639">
    <property type="entry name" value="SSR_resolvase"/>
</dbReference>
<evidence type="ECO:0000313" key="9">
    <source>
        <dbReference type="Proteomes" id="UP000186277"/>
    </source>
</evidence>
<dbReference type="SMART" id="SM00857">
    <property type="entry name" value="Resolvase"/>
    <property type="match status" value="1"/>
</dbReference>
<dbReference type="GO" id="GO:0003677">
    <property type="term" value="F:DNA binding"/>
    <property type="evidence" value="ECO:0007669"/>
    <property type="project" value="UniProtKB-KW"/>
</dbReference>
<feature type="domain" description="Resolvase/invertase-type recombinase catalytic" evidence="7">
    <location>
        <begin position="1"/>
        <end position="134"/>
    </location>
</feature>
<dbReference type="OrthoDB" id="9797501at2"/>
<keyword evidence="2" id="KW-0229">DNA integration</keyword>
<dbReference type="InterPro" id="IPR006119">
    <property type="entry name" value="Resolv_N"/>
</dbReference>
<evidence type="ECO:0000256" key="4">
    <source>
        <dbReference type="ARBA" id="ARBA00023125"/>
    </source>
</evidence>
<keyword evidence="3" id="KW-0230">DNA invertase</keyword>
<dbReference type="InterPro" id="IPR036162">
    <property type="entry name" value="Resolvase-like_N_sf"/>
</dbReference>
<dbReference type="InterPro" id="IPR006118">
    <property type="entry name" value="Recombinase_CS"/>
</dbReference>
<dbReference type="PROSITE" id="PS00398">
    <property type="entry name" value="RECOMBINASES_2"/>
    <property type="match status" value="1"/>
</dbReference>
<accession>A0A1Q5TH94</accession>
<dbReference type="PROSITE" id="PS51736">
    <property type="entry name" value="RECOMBINASES_3"/>
    <property type="match status" value="1"/>
</dbReference>
<dbReference type="FunFam" id="3.40.50.1390:FF:000001">
    <property type="entry name" value="DNA recombinase"/>
    <property type="match status" value="1"/>
</dbReference>
<dbReference type="EMBL" id="MKGR01000071">
    <property type="protein sequence ID" value="OKO99582.1"/>
    <property type="molecule type" value="Genomic_DNA"/>
</dbReference>
<keyword evidence="5" id="KW-0233">DNA recombination</keyword>
<organism evidence="8 9">
    <name type="scientific">Xenorhabdus thuongxuanensis</name>
    <dbReference type="NCBI Taxonomy" id="1873484"/>
    <lineage>
        <taxon>Bacteria</taxon>
        <taxon>Pseudomonadati</taxon>
        <taxon>Pseudomonadota</taxon>
        <taxon>Gammaproteobacteria</taxon>
        <taxon>Enterobacterales</taxon>
        <taxon>Morganellaceae</taxon>
        <taxon>Xenorhabdus</taxon>
    </lineage>
</organism>
<keyword evidence="9" id="KW-1185">Reference proteome</keyword>
<dbReference type="Gene3D" id="1.10.10.60">
    <property type="entry name" value="Homeodomain-like"/>
    <property type="match status" value="1"/>
</dbReference>
<dbReference type="RefSeq" id="WP_074021860.1">
    <property type="nucleotide sequence ID" value="NZ_CAWMWP010000100.1"/>
</dbReference>
<dbReference type="AlphaFoldDB" id="A0A1Q5TH94"/>
<dbReference type="PANTHER" id="PTHR30461">
    <property type="entry name" value="DNA-INVERTASE FROM LAMBDOID PROPHAGE"/>
    <property type="match status" value="1"/>
</dbReference>